<feature type="transmembrane region" description="Helical" evidence="5">
    <location>
        <begin position="131"/>
        <end position="150"/>
    </location>
</feature>
<keyword evidence="2 5" id="KW-0812">Transmembrane</keyword>
<dbReference type="EMBL" id="UGJF01000001">
    <property type="protein sequence ID" value="STQ88838.1"/>
    <property type="molecule type" value="Genomic_DNA"/>
</dbReference>
<dbReference type="InterPro" id="IPR059112">
    <property type="entry name" value="CysZ/EI24"/>
</dbReference>
<feature type="transmembrane region" description="Helical" evidence="5">
    <location>
        <begin position="23"/>
        <end position="46"/>
    </location>
</feature>
<evidence type="ECO:0000256" key="1">
    <source>
        <dbReference type="ARBA" id="ARBA00004141"/>
    </source>
</evidence>
<reference evidence="6 8" key="1">
    <citation type="submission" date="2014-06" db="EMBL/GenBank/DDBJ databases">
        <title>Helicobacter pullorum isolates in fresh chicken meat - phenotypic and genotypic features.</title>
        <authorList>
            <person name="Borges V."/>
            <person name="Santos A."/>
            <person name="Correia C.B."/>
            <person name="Saraiva M."/>
            <person name="Menard A."/>
            <person name="Vieira L."/>
            <person name="Sampaio D.A."/>
            <person name="Gomes J.P."/>
            <person name="Oleastro M."/>
        </authorList>
    </citation>
    <scope>NUCLEOTIDE SEQUENCE [LARGE SCALE GENOMIC DNA]</scope>
    <source>
        <strain evidence="6 8">229334/12</strain>
    </source>
</reference>
<evidence type="ECO:0000256" key="3">
    <source>
        <dbReference type="ARBA" id="ARBA00022989"/>
    </source>
</evidence>
<name>A0A0N1E8X9_9HELI</name>
<keyword evidence="4 5" id="KW-0472">Membrane</keyword>
<evidence type="ECO:0000256" key="2">
    <source>
        <dbReference type="ARBA" id="ARBA00022692"/>
    </source>
</evidence>
<evidence type="ECO:0000313" key="6">
    <source>
        <dbReference type="EMBL" id="KPH55804.1"/>
    </source>
</evidence>
<organism evidence="6 8">
    <name type="scientific">Helicobacter pullorum</name>
    <dbReference type="NCBI Taxonomy" id="35818"/>
    <lineage>
        <taxon>Bacteria</taxon>
        <taxon>Pseudomonadati</taxon>
        <taxon>Campylobacterota</taxon>
        <taxon>Epsilonproteobacteria</taxon>
        <taxon>Campylobacterales</taxon>
        <taxon>Helicobacteraceae</taxon>
        <taxon>Helicobacter</taxon>
    </lineage>
</organism>
<sequence>MGNIIIQTKQHLQNAKNDFFTPFMLKLAILPLVISLLFWAIIFYFFGDNLFLELYDFIRPDLAIETSWLSWIQSILDFIIKATLFIVLFVSFLVLSLLSNLIICSFLTPLVVNFIHKRHYQNIQIAPDTSLFSSILSLVWIYLVYGFFLLILIPFYFIPFVGTLFVLLPNYWLFSKTLSQDVGENIFKKTEFKTIKKTYKTSIRSLILPLYGLSLIPFLNFFIPFFALAALTHLFFTIKQGD</sequence>
<evidence type="ECO:0000313" key="9">
    <source>
        <dbReference type="Proteomes" id="UP000255269"/>
    </source>
</evidence>
<dbReference type="PATRIC" id="fig|35818.11.peg.1269"/>
<dbReference type="Pfam" id="PF07264">
    <property type="entry name" value="EI24"/>
    <property type="match status" value="1"/>
</dbReference>
<evidence type="ECO:0000313" key="7">
    <source>
        <dbReference type="EMBL" id="STQ88838.1"/>
    </source>
</evidence>
<keyword evidence="3 5" id="KW-1133">Transmembrane helix</keyword>
<evidence type="ECO:0000256" key="4">
    <source>
        <dbReference type="ARBA" id="ARBA00023136"/>
    </source>
</evidence>
<dbReference type="STRING" id="35818.HPU229336_01790"/>
<accession>A0A0N1E8X9</accession>
<feature type="transmembrane region" description="Helical" evidence="5">
    <location>
        <begin position="206"/>
        <end position="236"/>
    </location>
</feature>
<proteinExistence type="predicted"/>
<evidence type="ECO:0000256" key="5">
    <source>
        <dbReference type="SAM" id="Phobius"/>
    </source>
</evidence>
<dbReference type="EMBL" id="JNOC01000032">
    <property type="protein sequence ID" value="KPH55804.1"/>
    <property type="molecule type" value="Genomic_DNA"/>
</dbReference>
<dbReference type="RefSeq" id="WP_054198000.1">
    <property type="nucleotide sequence ID" value="NZ_CAKMIM010000004.1"/>
</dbReference>
<gene>
    <name evidence="6" type="ORF">HPU229334_06420</name>
    <name evidence="7" type="ORF">NCTC13156_01693</name>
</gene>
<reference evidence="7 9" key="2">
    <citation type="submission" date="2018-06" db="EMBL/GenBank/DDBJ databases">
        <authorList>
            <consortium name="Pathogen Informatics"/>
            <person name="Doyle S."/>
        </authorList>
    </citation>
    <scope>NUCLEOTIDE SEQUENCE [LARGE SCALE GENOMIC DNA]</scope>
    <source>
        <strain evidence="7 9">NCTC13156</strain>
    </source>
</reference>
<protein>
    <submittedName>
        <fullName evidence="7">Peptidase</fullName>
    </submittedName>
</protein>
<comment type="subcellular location">
    <subcellularLocation>
        <location evidence="1">Membrane</location>
        <topology evidence="1">Multi-pass membrane protein</topology>
    </subcellularLocation>
</comment>
<feature type="transmembrane region" description="Helical" evidence="5">
    <location>
        <begin position="156"/>
        <end position="174"/>
    </location>
</feature>
<dbReference type="AlphaFoldDB" id="A0A0N1E8X9"/>
<feature type="transmembrane region" description="Helical" evidence="5">
    <location>
        <begin position="78"/>
        <end position="111"/>
    </location>
</feature>
<dbReference type="Proteomes" id="UP000037997">
    <property type="component" value="Unassembled WGS sequence"/>
</dbReference>
<dbReference type="Proteomes" id="UP000255269">
    <property type="component" value="Unassembled WGS sequence"/>
</dbReference>
<evidence type="ECO:0000313" key="8">
    <source>
        <dbReference type="Proteomes" id="UP000037997"/>
    </source>
</evidence>